<feature type="transmembrane region" description="Helical" evidence="6">
    <location>
        <begin position="137"/>
        <end position="155"/>
    </location>
</feature>
<dbReference type="EMBL" id="AP009389">
    <property type="protein sequence ID" value="BAF58307.1"/>
    <property type="molecule type" value="Genomic_DNA"/>
</dbReference>
<gene>
    <name evidence="6" type="primary">mprF</name>
    <name evidence="7" type="ordered locus">PTH_0126</name>
</gene>
<dbReference type="STRING" id="370438.PTH_0126"/>
<evidence type="ECO:0000313" key="8">
    <source>
        <dbReference type="Proteomes" id="UP000006556"/>
    </source>
</evidence>
<feature type="transmembrane region" description="Helical" evidence="6">
    <location>
        <begin position="53"/>
        <end position="74"/>
    </location>
</feature>
<evidence type="ECO:0000256" key="3">
    <source>
        <dbReference type="ARBA" id="ARBA00022692"/>
    </source>
</evidence>
<keyword evidence="5 6" id="KW-0472">Membrane</keyword>
<comment type="function">
    <text evidence="6">Catalyzes the transfer of a lysyl group from L-lysyl-tRNA(Lys) to membrane-bound phosphatidylglycerol (PG), which produces lysylphosphatidylglycerol (LPG), a major component of the bacterial membrane with a positive net charge. LPG synthesis contributes to bacterial virulence as it is involved in the resistance mechanism against cationic antimicrobial peptides (CAMP) produces by the host's immune system (defensins, cathelicidins) and by the competing microorganisms.</text>
</comment>
<dbReference type="Proteomes" id="UP000006556">
    <property type="component" value="Chromosome"/>
</dbReference>
<dbReference type="HOGENOM" id="CLU_048072_2_0_9"/>
<dbReference type="Pfam" id="PF03706">
    <property type="entry name" value="LPG_synthase_TM"/>
    <property type="match status" value="1"/>
</dbReference>
<dbReference type="NCBIfam" id="TIGR00374">
    <property type="entry name" value="flippase-like domain"/>
    <property type="match status" value="1"/>
</dbReference>
<dbReference type="KEGG" id="pth:PTH_0126"/>
<dbReference type="GO" id="GO:0005886">
    <property type="term" value="C:plasma membrane"/>
    <property type="evidence" value="ECO:0007669"/>
    <property type="project" value="UniProtKB-SubCell"/>
</dbReference>
<accession>A5D646</accession>
<keyword evidence="6" id="KW-0046">Antibiotic resistance</keyword>
<evidence type="ECO:0000256" key="2">
    <source>
        <dbReference type="ARBA" id="ARBA00022475"/>
    </source>
</evidence>
<name>A5D646_PELTS</name>
<comment type="similarity">
    <text evidence="6">Belongs to the LPG synthase family.</text>
</comment>
<dbReference type="AlphaFoldDB" id="A5D646"/>
<dbReference type="EC" id="2.3.2.3" evidence="6"/>
<evidence type="ECO:0000313" key="7">
    <source>
        <dbReference type="EMBL" id="BAF58307.1"/>
    </source>
</evidence>
<protein>
    <recommendedName>
        <fullName evidence="6">Phosphatidylglycerol lysyltransferase</fullName>
        <ecNumber evidence="6">2.3.2.3</ecNumber>
    </recommendedName>
    <alternativeName>
        <fullName evidence="6">Lysylphosphatidylglycerol synthase</fullName>
    </alternativeName>
</protein>
<sequence>MIRGASTQAERVSGINLPLKFYLKLIISAGLLAWVLSRVPLPSLWNAVNGCGWPWIVLSFAVVNACMLVSALKWQLLLNAQHIRLSFTRVLSFYYVGLFANNFLPSSIGGDAMRIYDAARASGKAGEAAASVVMERLLASLALAFTAAVAVMLRPDYRGNGLFLWLTGGIAVFCLAATVILFAWPFNENGPVGRWLCRLSRYKKEPQVLFGVMLLSFLFQGLLVVSNIFIFKAFGVDIPLPVHFFYIPLIMAATMLPASVNGIGIREGMYAMLYGLAGVEPATAVACSLLFWALVTVASLAGGIILAARK</sequence>
<proteinExistence type="inferred from homology"/>
<keyword evidence="6" id="KW-0808">Transferase</keyword>
<comment type="subcellular location">
    <subcellularLocation>
        <location evidence="1 6">Cell membrane</location>
        <topology evidence="1 6">Multi-pass membrane protein</topology>
    </subcellularLocation>
</comment>
<dbReference type="GO" id="GO:0050071">
    <property type="term" value="F:phosphatidylglycerol lysyltransferase activity"/>
    <property type="evidence" value="ECO:0007669"/>
    <property type="project" value="UniProtKB-EC"/>
</dbReference>
<evidence type="ECO:0000256" key="6">
    <source>
        <dbReference type="RuleBase" id="RU363042"/>
    </source>
</evidence>
<keyword evidence="3 6" id="KW-0812">Transmembrane</keyword>
<dbReference type="PANTHER" id="PTHR40277:SF1">
    <property type="entry name" value="BLL5419 PROTEIN"/>
    <property type="match status" value="1"/>
</dbReference>
<feature type="transmembrane region" description="Helical" evidence="6">
    <location>
        <begin position="283"/>
        <end position="308"/>
    </location>
</feature>
<feature type="transmembrane region" description="Helical" evidence="6">
    <location>
        <begin position="21"/>
        <end position="41"/>
    </location>
</feature>
<feature type="transmembrane region" description="Helical" evidence="6">
    <location>
        <begin position="208"/>
        <end position="231"/>
    </location>
</feature>
<evidence type="ECO:0000256" key="1">
    <source>
        <dbReference type="ARBA" id="ARBA00004651"/>
    </source>
</evidence>
<keyword evidence="6" id="KW-0443">Lipid metabolism</keyword>
<keyword evidence="8" id="KW-1185">Reference proteome</keyword>
<organism evidence="7 8">
    <name type="scientific">Pelotomaculum thermopropionicum (strain DSM 13744 / JCM 10971 / SI)</name>
    <dbReference type="NCBI Taxonomy" id="370438"/>
    <lineage>
        <taxon>Bacteria</taxon>
        <taxon>Bacillati</taxon>
        <taxon>Bacillota</taxon>
        <taxon>Clostridia</taxon>
        <taxon>Eubacteriales</taxon>
        <taxon>Desulfotomaculaceae</taxon>
        <taxon>Pelotomaculum</taxon>
    </lineage>
</organism>
<dbReference type="GO" id="GO:0006629">
    <property type="term" value="P:lipid metabolic process"/>
    <property type="evidence" value="ECO:0007669"/>
    <property type="project" value="UniProtKB-KW"/>
</dbReference>
<comment type="catalytic activity">
    <reaction evidence="6">
        <text>L-lysyl-tRNA(Lys) + a 1,2-diacyl-sn-glycero-3-phospho-(1'-sn-glycerol) = a 1,2-diacyl-sn-glycero-3-phospho-1'-(3'-O-L-lysyl)-sn-glycerol + tRNA(Lys)</text>
        <dbReference type="Rhea" id="RHEA:10668"/>
        <dbReference type="Rhea" id="RHEA-COMP:9696"/>
        <dbReference type="Rhea" id="RHEA-COMP:9697"/>
        <dbReference type="ChEBI" id="CHEBI:64716"/>
        <dbReference type="ChEBI" id="CHEBI:75792"/>
        <dbReference type="ChEBI" id="CHEBI:78442"/>
        <dbReference type="ChEBI" id="CHEBI:78529"/>
        <dbReference type="EC" id="2.3.2.3"/>
    </reaction>
</comment>
<evidence type="ECO:0000256" key="5">
    <source>
        <dbReference type="ARBA" id="ARBA00023136"/>
    </source>
</evidence>
<dbReference type="InterPro" id="IPR022791">
    <property type="entry name" value="L-PG_synthase/AglD"/>
</dbReference>
<reference evidence="8" key="1">
    <citation type="journal article" date="2008" name="Genome Res.">
        <title>The genome of Pelotomaculum thermopropionicum reveals niche-associated evolution in anaerobic microbiota.</title>
        <authorList>
            <person name="Kosaka T."/>
            <person name="Kato S."/>
            <person name="Shimoyama T."/>
            <person name="Ishii S."/>
            <person name="Abe T."/>
            <person name="Watanabe K."/>
        </authorList>
    </citation>
    <scope>NUCLEOTIDE SEQUENCE [LARGE SCALE GENOMIC DNA]</scope>
    <source>
        <strain evidence="8">DSM 13744 / JCM 10971 / SI</strain>
    </source>
</reference>
<feature type="transmembrane region" description="Helical" evidence="6">
    <location>
        <begin position="243"/>
        <end position="263"/>
    </location>
</feature>
<dbReference type="PANTHER" id="PTHR40277">
    <property type="entry name" value="BLL5419 PROTEIN"/>
    <property type="match status" value="1"/>
</dbReference>
<keyword evidence="4 6" id="KW-1133">Transmembrane helix</keyword>
<keyword evidence="2" id="KW-1003">Cell membrane</keyword>
<evidence type="ECO:0000256" key="4">
    <source>
        <dbReference type="ARBA" id="ARBA00022989"/>
    </source>
</evidence>
<feature type="transmembrane region" description="Helical" evidence="6">
    <location>
        <begin position="86"/>
        <end position="104"/>
    </location>
</feature>
<dbReference type="eggNOG" id="COG0392">
    <property type="taxonomic scope" value="Bacteria"/>
</dbReference>
<feature type="transmembrane region" description="Helical" evidence="6">
    <location>
        <begin position="162"/>
        <end position="186"/>
    </location>
</feature>
<dbReference type="GO" id="GO:0046677">
    <property type="term" value="P:response to antibiotic"/>
    <property type="evidence" value="ECO:0007669"/>
    <property type="project" value="UniProtKB-KW"/>
</dbReference>